<dbReference type="Gene3D" id="3.40.1620.10">
    <property type="entry name" value="YefM-like domain"/>
    <property type="match status" value="1"/>
</dbReference>
<dbReference type="Proteomes" id="UP000257706">
    <property type="component" value="Unassembled WGS sequence"/>
</dbReference>
<accession>A0A3B9IG81</accession>
<evidence type="ECO:0000313" key="3">
    <source>
        <dbReference type="EMBL" id="HAE46297.1"/>
    </source>
</evidence>
<reference evidence="3 4" key="1">
    <citation type="journal article" date="2018" name="Nat. Biotechnol.">
        <title>A standardized bacterial taxonomy based on genome phylogeny substantially revises the tree of life.</title>
        <authorList>
            <person name="Parks D.H."/>
            <person name="Chuvochina M."/>
            <person name="Waite D.W."/>
            <person name="Rinke C."/>
            <person name="Skarshewski A."/>
            <person name="Chaumeil P.A."/>
            <person name="Hugenholtz P."/>
        </authorList>
    </citation>
    <scope>NUCLEOTIDE SEQUENCE [LARGE SCALE GENOMIC DNA]</scope>
    <source>
        <strain evidence="3">UBA8739</strain>
    </source>
</reference>
<proteinExistence type="inferred from homology"/>
<dbReference type="SUPFAM" id="SSF143120">
    <property type="entry name" value="YefM-like"/>
    <property type="match status" value="1"/>
</dbReference>
<name>A0A3B9IG81_9PROT</name>
<protein>
    <recommendedName>
        <fullName evidence="2">Antitoxin</fullName>
    </recommendedName>
</protein>
<dbReference type="InterPro" id="IPR006442">
    <property type="entry name" value="Antitoxin_Phd/YefM"/>
</dbReference>
<dbReference type="InterPro" id="IPR036165">
    <property type="entry name" value="YefM-like_sf"/>
</dbReference>
<comment type="caution">
    <text evidence="3">The sequence shown here is derived from an EMBL/GenBank/DDBJ whole genome shotgun (WGS) entry which is preliminary data.</text>
</comment>
<evidence type="ECO:0000256" key="1">
    <source>
        <dbReference type="ARBA" id="ARBA00009981"/>
    </source>
</evidence>
<dbReference type="AlphaFoldDB" id="A0A3B9IG81"/>
<dbReference type="NCBIfam" id="TIGR01552">
    <property type="entry name" value="phd_fam"/>
    <property type="match status" value="1"/>
</dbReference>
<organism evidence="3 4">
    <name type="scientific">Tistrella mobilis</name>
    <dbReference type="NCBI Taxonomy" id="171437"/>
    <lineage>
        <taxon>Bacteria</taxon>
        <taxon>Pseudomonadati</taxon>
        <taxon>Pseudomonadota</taxon>
        <taxon>Alphaproteobacteria</taxon>
        <taxon>Geminicoccales</taxon>
        <taxon>Geminicoccaceae</taxon>
        <taxon>Tistrella</taxon>
    </lineage>
</organism>
<dbReference type="OMA" id="DEAMIRP"/>
<sequence length="83" mass="9372">MSSIVTASEIRKDFDAWHDRALTEPVRVTRQGRETVVIISAATYHRLKQAMRGHVSAEELTDEEFAALEAAEIPEALRYSLDD</sequence>
<dbReference type="EMBL" id="DMAI01000040">
    <property type="protein sequence ID" value="HAE46297.1"/>
    <property type="molecule type" value="Genomic_DNA"/>
</dbReference>
<evidence type="ECO:0000256" key="2">
    <source>
        <dbReference type="RuleBase" id="RU362080"/>
    </source>
</evidence>
<dbReference type="Pfam" id="PF02604">
    <property type="entry name" value="PhdYeFM_antitox"/>
    <property type="match status" value="1"/>
</dbReference>
<comment type="similarity">
    <text evidence="1 2">Belongs to the phD/YefM antitoxin family.</text>
</comment>
<gene>
    <name evidence="3" type="ORF">DCK97_02650</name>
</gene>
<evidence type="ECO:0000313" key="4">
    <source>
        <dbReference type="Proteomes" id="UP000257706"/>
    </source>
</evidence>
<dbReference type="RefSeq" id="WP_014745847.1">
    <property type="nucleotide sequence ID" value="NZ_CP121013.1"/>
</dbReference>
<comment type="function">
    <text evidence="2">Antitoxin component of a type II toxin-antitoxin (TA) system.</text>
</comment>